<protein>
    <recommendedName>
        <fullName evidence="2">GmrSD restriction endonucleases N-terminal domain-containing protein</fullName>
    </recommendedName>
</protein>
<evidence type="ECO:0000259" key="2">
    <source>
        <dbReference type="Pfam" id="PF03235"/>
    </source>
</evidence>
<feature type="region of interest" description="Disordered" evidence="1">
    <location>
        <begin position="512"/>
        <end position="532"/>
    </location>
</feature>
<feature type="compositionally biased region" description="Basic and acidic residues" evidence="1">
    <location>
        <begin position="512"/>
        <end position="526"/>
    </location>
</feature>
<evidence type="ECO:0000313" key="3">
    <source>
        <dbReference type="EMBL" id="KAA8900017.1"/>
    </source>
</evidence>
<organism evidence="3 4">
    <name type="scientific">Sphaerosporella brunnea</name>
    <dbReference type="NCBI Taxonomy" id="1250544"/>
    <lineage>
        <taxon>Eukaryota</taxon>
        <taxon>Fungi</taxon>
        <taxon>Dikarya</taxon>
        <taxon>Ascomycota</taxon>
        <taxon>Pezizomycotina</taxon>
        <taxon>Pezizomycetes</taxon>
        <taxon>Pezizales</taxon>
        <taxon>Pyronemataceae</taxon>
        <taxon>Sphaerosporella</taxon>
    </lineage>
</organism>
<accession>A0A5J5EQN3</accession>
<name>A0A5J5EQN3_9PEZI</name>
<dbReference type="PANTHER" id="PTHR39639">
    <property type="entry name" value="CHROMOSOME 16, WHOLE GENOME SHOTGUN SEQUENCE"/>
    <property type="match status" value="1"/>
</dbReference>
<proteinExistence type="predicted"/>
<dbReference type="Pfam" id="PF03235">
    <property type="entry name" value="GmrSD_N"/>
    <property type="match status" value="1"/>
</dbReference>
<dbReference type="EMBL" id="VXIS01000160">
    <property type="protein sequence ID" value="KAA8900017.1"/>
    <property type="molecule type" value="Genomic_DNA"/>
</dbReference>
<feature type="compositionally biased region" description="Low complexity" evidence="1">
    <location>
        <begin position="424"/>
        <end position="443"/>
    </location>
</feature>
<feature type="compositionally biased region" description="Acidic residues" evidence="1">
    <location>
        <begin position="11"/>
        <end position="34"/>
    </location>
</feature>
<keyword evidence="4" id="KW-1185">Reference proteome</keyword>
<reference evidence="3 4" key="1">
    <citation type="submission" date="2019-09" db="EMBL/GenBank/DDBJ databases">
        <title>Draft genome of the ectomycorrhizal ascomycete Sphaerosporella brunnea.</title>
        <authorList>
            <consortium name="DOE Joint Genome Institute"/>
            <person name="Benucci G.M."/>
            <person name="Marozzi G."/>
            <person name="Antonielli L."/>
            <person name="Sanchez S."/>
            <person name="Marco P."/>
            <person name="Wang X."/>
            <person name="Falini L.B."/>
            <person name="Barry K."/>
            <person name="Haridas S."/>
            <person name="Lipzen A."/>
            <person name="Labutti K."/>
            <person name="Grigoriev I.V."/>
            <person name="Murat C."/>
            <person name="Martin F."/>
            <person name="Albertini E."/>
            <person name="Donnini D."/>
            <person name="Bonito G."/>
        </authorList>
    </citation>
    <scope>NUCLEOTIDE SEQUENCE [LARGE SCALE GENOMIC DNA]</scope>
    <source>
        <strain evidence="3 4">Sb_GMNB300</strain>
    </source>
</reference>
<gene>
    <name evidence="3" type="ORF">FN846DRAFT_799429</name>
</gene>
<dbReference type="InParanoid" id="A0A5J5EQN3"/>
<dbReference type="OrthoDB" id="5419821at2759"/>
<feature type="region of interest" description="Disordered" evidence="1">
    <location>
        <begin position="1"/>
        <end position="39"/>
    </location>
</feature>
<dbReference type="Proteomes" id="UP000326924">
    <property type="component" value="Unassembled WGS sequence"/>
</dbReference>
<feature type="region of interest" description="Disordered" evidence="1">
    <location>
        <begin position="403"/>
        <end position="498"/>
    </location>
</feature>
<feature type="domain" description="GmrSD restriction endonucleases N-terminal" evidence="2">
    <location>
        <begin position="55"/>
        <end position="198"/>
    </location>
</feature>
<feature type="compositionally biased region" description="Low complexity" evidence="1">
    <location>
        <begin position="1"/>
        <end position="10"/>
    </location>
</feature>
<evidence type="ECO:0000256" key="1">
    <source>
        <dbReference type="SAM" id="MobiDB-lite"/>
    </source>
</evidence>
<dbReference type="AlphaFoldDB" id="A0A5J5EQN3"/>
<sequence>MPPARPAAAADEFEDPDLDEEVDSDDDSGDEESSTFEAPEMLGAMHWHRRCVGDLIEMMKTPWLDLNPDYQRDVVWAPDRMTKLVNSLICKFYVPPVIFNVVEEEQEDGSKRYKRISIDGKQRLTSVREFVNGNIPCTDAKGKSWYFCEKPKNEFPAKKVKRRILPVRTRRQFLRLELICAEFSNLERKQEEDLFSRVQLGIPLTPAEKLRASSGPWQDFAISIEKEFLELLTGVVDNRRGRGFQLILQIFKQLMKEHEENPTYSAGASALKGFCAETNGLDENFKATARSVFTRYLEVYQKFPNTFENHGYKHATKFSPVEFVGVAVLIHRFPNRNARLLSGDILELRRELRLRRQDLRSNTDTWRALIGSVLSIEDSRGAVPAGPNHVFGAAADGATIMGSPAGPEPADMWTQAAHGDTPKSSASARRTRSSARAVAARSAPEVQQAKKQEIRFRALATPTSQPALRTETPPPGENPFATPVNRYSSPSDDYDGPFRAVHSVLQKRAREYEDGDRGVRIKKEKLGPFSLD</sequence>
<dbReference type="PANTHER" id="PTHR39639:SF1">
    <property type="entry name" value="DUF262 DOMAIN-CONTAINING PROTEIN"/>
    <property type="match status" value="1"/>
</dbReference>
<evidence type="ECO:0000313" key="4">
    <source>
        <dbReference type="Proteomes" id="UP000326924"/>
    </source>
</evidence>
<dbReference type="InterPro" id="IPR004919">
    <property type="entry name" value="GmrSD_N"/>
</dbReference>
<comment type="caution">
    <text evidence="3">The sequence shown here is derived from an EMBL/GenBank/DDBJ whole genome shotgun (WGS) entry which is preliminary data.</text>
</comment>